<feature type="non-terminal residue" evidence="1">
    <location>
        <position position="61"/>
    </location>
</feature>
<sequence>MAAFAHLLRRGTTALLVLTATTWGAWGVQAQEWGEIANISSTMGVSGSRICIGEASRGDIG</sequence>
<dbReference type="AlphaFoldDB" id="A0A6N4R6D5"/>
<accession>A0A6N4R6D5</accession>
<gene>
    <name evidence="1" type="ORF">DI628_05495</name>
</gene>
<proteinExistence type="predicted"/>
<evidence type="ECO:0000313" key="1">
    <source>
        <dbReference type="EMBL" id="TKW62073.1"/>
    </source>
</evidence>
<comment type="caution">
    <text evidence="1">The sequence shown here is derived from an EMBL/GenBank/DDBJ whole genome shotgun (WGS) entry which is preliminary data.</text>
</comment>
<reference evidence="1 2" key="1">
    <citation type="journal article" date="2017" name="Nat. Commun.">
        <title>In situ click chemistry generation of cyclooxygenase-2 inhibitors.</title>
        <authorList>
            <person name="Bhardwaj A."/>
            <person name="Kaur J."/>
            <person name="Wuest M."/>
            <person name="Wuest F."/>
        </authorList>
    </citation>
    <scope>NUCLEOTIDE SEQUENCE [LARGE SCALE GENOMIC DNA]</scope>
    <source>
        <strain evidence="1">S2_018_000_R2_106</strain>
    </source>
</reference>
<name>A0A6N4R6D5_BLAVI</name>
<evidence type="ECO:0000313" key="2">
    <source>
        <dbReference type="Proteomes" id="UP000320948"/>
    </source>
</evidence>
<protein>
    <submittedName>
        <fullName evidence="1">Uncharacterized protein</fullName>
    </submittedName>
</protein>
<organism evidence="1 2">
    <name type="scientific">Blastochloris viridis</name>
    <name type="common">Rhodopseudomonas viridis</name>
    <dbReference type="NCBI Taxonomy" id="1079"/>
    <lineage>
        <taxon>Bacteria</taxon>
        <taxon>Pseudomonadati</taxon>
        <taxon>Pseudomonadota</taxon>
        <taxon>Alphaproteobacteria</taxon>
        <taxon>Hyphomicrobiales</taxon>
        <taxon>Blastochloridaceae</taxon>
        <taxon>Blastochloris</taxon>
    </lineage>
</organism>
<dbReference type="Proteomes" id="UP000320948">
    <property type="component" value="Unassembled WGS sequence"/>
</dbReference>
<dbReference type="EMBL" id="VAFM01000001">
    <property type="protein sequence ID" value="TKW62073.1"/>
    <property type="molecule type" value="Genomic_DNA"/>
</dbReference>